<gene>
    <name evidence="1" type="ORF">OS145_11142</name>
</gene>
<accession>A0ABM9WLX4</accession>
<dbReference type="EMBL" id="AAMX01000011">
    <property type="protein sequence ID" value="EAQ31857.1"/>
    <property type="molecule type" value="Genomic_DNA"/>
</dbReference>
<name>A0ABM9WLX4_9GAMM</name>
<proteinExistence type="predicted"/>
<dbReference type="Proteomes" id="UP000016543">
    <property type="component" value="Unassembled WGS sequence"/>
</dbReference>
<reference evidence="1 2" key="1">
    <citation type="submission" date="2006-01" db="EMBL/GenBank/DDBJ databases">
        <authorList>
            <person name="Brettar I."/>
            <person name="Hofle M."/>
            <person name="Ferriera S."/>
            <person name="Johnson J."/>
            <person name="Kravitz S."/>
            <person name="Halpern A."/>
            <person name="Remington K."/>
            <person name="Beeson K."/>
            <person name="Tran B."/>
            <person name="Rogers Y.-H."/>
            <person name="Friedman R."/>
            <person name="Venter J.C."/>
        </authorList>
    </citation>
    <scope>NUCLEOTIDE SEQUENCE [LARGE SCALE GENOMIC DNA]</scope>
    <source>
        <strain evidence="1 2">OS145</strain>
    </source>
</reference>
<dbReference type="RefSeq" id="WP_006954894.1">
    <property type="nucleotide sequence ID" value="NZ_CH672404.1"/>
</dbReference>
<sequence length="139" mass="15412">MPSSLLEWSVCSLLSLVLMGAGVPAMQNTTSQLEARALALRGLNLLQAYQARAQAQKRHIKVPLTFIKHALDTRGWQFSSNYDDETRPLTFYAPQGYARAGRLNMHKGELHLRWVISALGRVRYCNAGTVELPGVATCV</sequence>
<organism evidence="1 2">
    <name type="scientific">Idiomarina baltica OS145</name>
    <dbReference type="NCBI Taxonomy" id="314276"/>
    <lineage>
        <taxon>Bacteria</taxon>
        <taxon>Pseudomonadati</taxon>
        <taxon>Pseudomonadota</taxon>
        <taxon>Gammaproteobacteria</taxon>
        <taxon>Alteromonadales</taxon>
        <taxon>Idiomarinaceae</taxon>
        <taxon>Idiomarina</taxon>
    </lineage>
</organism>
<keyword evidence="2" id="KW-1185">Reference proteome</keyword>
<evidence type="ECO:0000313" key="2">
    <source>
        <dbReference type="Proteomes" id="UP000016543"/>
    </source>
</evidence>
<evidence type="ECO:0000313" key="1">
    <source>
        <dbReference type="EMBL" id="EAQ31857.1"/>
    </source>
</evidence>
<protein>
    <submittedName>
        <fullName evidence="1">Uncharacterized protein</fullName>
    </submittedName>
</protein>
<comment type="caution">
    <text evidence="1">The sequence shown here is derived from an EMBL/GenBank/DDBJ whole genome shotgun (WGS) entry which is preliminary data.</text>
</comment>